<dbReference type="InterPro" id="IPR050122">
    <property type="entry name" value="RTK"/>
</dbReference>
<dbReference type="Gene3D" id="1.10.510.10">
    <property type="entry name" value="Transferase(Phosphotransferase) domain 1"/>
    <property type="match status" value="1"/>
</dbReference>
<comment type="caution">
    <text evidence="2">The sequence shown here is derived from an EMBL/GenBank/DDBJ whole genome shotgun (WGS) entry which is preliminary data.</text>
</comment>
<dbReference type="InterPro" id="IPR000719">
    <property type="entry name" value="Prot_kinase_dom"/>
</dbReference>
<dbReference type="PROSITE" id="PS50011">
    <property type="entry name" value="PROTEIN_KINASE_DOM"/>
    <property type="match status" value="1"/>
</dbReference>
<dbReference type="SUPFAM" id="SSF56112">
    <property type="entry name" value="Protein kinase-like (PK-like)"/>
    <property type="match status" value="1"/>
</dbReference>
<protein>
    <submittedName>
        <fullName evidence="2">2847_t:CDS:1</fullName>
    </submittedName>
</protein>
<sequence>MSESEETSDKGRDNVGELDEKKLKEYHYNAAWSMDTNIYKNDKEQYEFLKSKYSNNKDLNEHEIEYLLKLIQSKFDKLNVQNRDTQKPQERKDRQCEDCKNLTRASQYCEFCIRNYLQHNFRNWTGNDKIDEAIQDAQKSVMGPDLVIEFIPFERLKNIQKRNEGRFADIFDAVWIDGPFNKWNEKENILERIGNYNVILKRMKNSEQSASRWFNEILSNFKYDKIASSIVKCYGLTKEPNTGDFILVLNVMDFDLREFCKYLEEKNLPISWKDRCQIIYKISVCLHEIHQEGVIHKDLHPGNVLIRENYEIRISDLELMKQCWDAIPENRPDAKTIYKKIYAMQKTLLDNNANDNTDSSMPCISSQNEFSMRKDLSIPPRHLSSGPKNWLEDKFSLDPKNLTDDKRKKFSSGPKNWVPNLYSSANPSEAKNFTNGFEESGYLTTNEEFSNLEASKNDSMYNCVPTCTLYIDRFIATFDALRMIWCNKHLVEQDTLDLEFAKADNMKSSNESSGTQDTDGTL</sequence>
<dbReference type="EMBL" id="CAJVQB010000024">
    <property type="protein sequence ID" value="CAG8459147.1"/>
    <property type="molecule type" value="Genomic_DNA"/>
</dbReference>
<organism evidence="2 3">
    <name type="scientific">Gigaspora margarita</name>
    <dbReference type="NCBI Taxonomy" id="4874"/>
    <lineage>
        <taxon>Eukaryota</taxon>
        <taxon>Fungi</taxon>
        <taxon>Fungi incertae sedis</taxon>
        <taxon>Mucoromycota</taxon>
        <taxon>Glomeromycotina</taxon>
        <taxon>Glomeromycetes</taxon>
        <taxon>Diversisporales</taxon>
        <taxon>Gigasporaceae</taxon>
        <taxon>Gigaspora</taxon>
    </lineage>
</organism>
<proteinExistence type="predicted"/>
<reference evidence="2 3" key="1">
    <citation type="submission" date="2021-06" db="EMBL/GenBank/DDBJ databases">
        <authorList>
            <person name="Kallberg Y."/>
            <person name="Tangrot J."/>
            <person name="Rosling A."/>
        </authorList>
    </citation>
    <scope>NUCLEOTIDE SEQUENCE [LARGE SCALE GENOMIC DNA]</scope>
    <source>
        <strain evidence="2 3">120-4 pot B 10/14</strain>
    </source>
</reference>
<evidence type="ECO:0000313" key="2">
    <source>
        <dbReference type="EMBL" id="CAG8459147.1"/>
    </source>
</evidence>
<keyword evidence="3" id="KW-1185">Reference proteome</keyword>
<dbReference type="Proteomes" id="UP000789901">
    <property type="component" value="Unassembled WGS sequence"/>
</dbReference>
<dbReference type="InterPro" id="IPR011009">
    <property type="entry name" value="Kinase-like_dom_sf"/>
</dbReference>
<name>A0ABM8VVX8_GIGMA</name>
<accession>A0ABM8VVX8</accession>
<feature type="domain" description="Protein kinase" evidence="1">
    <location>
        <begin position="156"/>
        <end position="522"/>
    </location>
</feature>
<dbReference type="PANTHER" id="PTHR24416">
    <property type="entry name" value="TYROSINE-PROTEIN KINASE RECEPTOR"/>
    <property type="match status" value="1"/>
</dbReference>
<dbReference type="PANTHER" id="PTHR24416:SF611">
    <property type="entry name" value="TYROSINE-PROTEIN KINASE TRANSMEMBRANE RECEPTOR ROR"/>
    <property type="match status" value="1"/>
</dbReference>
<evidence type="ECO:0000313" key="3">
    <source>
        <dbReference type="Proteomes" id="UP000789901"/>
    </source>
</evidence>
<evidence type="ECO:0000259" key="1">
    <source>
        <dbReference type="PROSITE" id="PS50011"/>
    </source>
</evidence>
<dbReference type="Pfam" id="PF00069">
    <property type="entry name" value="Pkinase"/>
    <property type="match status" value="1"/>
</dbReference>
<gene>
    <name evidence="2" type="ORF">GMARGA_LOCUS215</name>
</gene>